<dbReference type="GO" id="GO:0006310">
    <property type="term" value="P:DNA recombination"/>
    <property type="evidence" value="ECO:0007669"/>
    <property type="project" value="UniProtKB-KW"/>
</dbReference>
<dbReference type="Gene3D" id="1.10.443.10">
    <property type="entry name" value="Intergrase catalytic core"/>
    <property type="match status" value="1"/>
</dbReference>
<evidence type="ECO:0000256" key="3">
    <source>
        <dbReference type="ARBA" id="ARBA00023125"/>
    </source>
</evidence>
<dbReference type="GO" id="GO:0007059">
    <property type="term" value="P:chromosome segregation"/>
    <property type="evidence" value="ECO:0007669"/>
    <property type="project" value="UniProtKB-KW"/>
</dbReference>
<dbReference type="InterPro" id="IPR002104">
    <property type="entry name" value="Integrase_catalytic"/>
</dbReference>
<dbReference type="KEGG" id="dov:DSCO28_17190"/>
<dbReference type="GO" id="GO:0003677">
    <property type="term" value="F:DNA binding"/>
    <property type="evidence" value="ECO:0007669"/>
    <property type="project" value="UniProtKB-UniRule"/>
</dbReference>
<dbReference type="PROSITE" id="PS51898">
    <property type="entry name" value="TYR_RECOMBINASE"/>
    <property type="match status" value="1"/>
</dbReference>
<dbReference type="InterPro" id="IPR010998">
    <property type="entry name" value="Integrase_recombinase_N"/>
</dbReference>
<dbReference type="Proteomes" id="UP000425960">
    <property type="component" value="Chromosome"/>
</dbReference>
<protein>
    <recommendedName>
        <fullName evidence="10">Integrase</fullName>
    </recommendedName>
</protein>
<organism evidence="8 9">
    <name type="scientific">Desulfosarcina ovata subsp. sediminis</name>
    <dbReference type="NCBI Taxonomy" id="885957"/>
    <lineage>
        <taxon>Bacteria</taxon>
        <taxon>Pseudomonadati</taxon>
        <taxon>Thermodesulfobacteriota</taxon>
        <taxon>Desulfobacteria</taxon>
        <taxon>Desulfobacterales</taxon>
        <taxon>Desulfosarcinaceae</taxon>
        <taxon>Desulfosarcina</taxon>
    </lineage>
</organism>
<dbReference type="PANTHER" id="PTHR30349:SF81">
    <property type="entry name" value="TYROSINE RECOMBINASE XERC"/>
    <property type="match status" value="1"/>
</dbReference>
<evidence type="ECO:0000256" key="5">
    <source>
        <dbReference type="PROSITE-ProRule" id="PRU01248"/>
    </source>
</evidence>
<dbReference type="GO" id="GO:0015074">
    <property type="term" value="P:DNA integration"/>
    <property type="evidence" value="ECO:0007669"/>
    <property type="project" value="UniProtKB-KW"/>
</dbReference>
<accession>A0A5K7ZRC6</accession>
<dbReference type="Pfam" id="PF00589">
    <property type="entry name" value="Phage_integrase"/>
    <property type="match status" value="1"/>
</dbReference>
<evidence type="ECO:0000313" key="8">
    <source>
        <dbReference type="EMBL" id="BBO81153.1"/>
    </source>
</evidence>
<dbReference type="PANTHER" id="PTHR30349">
    <property type="entry name" value="PHAGE INTEGRASE-RELATED"/>
    <property type="match status" value="1"/>
</dbReference>
<gene>
    <name evidence="8" type="ORF">DSCO28_17190</name>
</gene>
<proteinExistence type="predicted"/>
<dbReference type="InterPro" id="IPR013762">
    <property type="entry name" value="Integrase-like_cat_sf"/>
</dbReference>
<keyword evidence="1" id="KW-0159">Chromosome partition</keyword>
<evidence type="ECO:0000256" key="1">
    <source>
        <dbReference type="ARBA" id="ARBA00022829"/>
    </source>
</evidence>
<keyword evidence="2" id="KW-0229">DNA integration</keyword>
<evidence type="ECO:0000256" key="4">
    <source>
        <dbReference type="ARBA" id="ARBA00023172"/>
    </source>
</evidence>
<dbReference type="InterPro" id="IPR050090">
    <property type="entry name" value="Tyrosine_recombinase_XerCD"/>
</dbReference>
<name>A0A5K7ZRC6_9BACT</name>
<dbReference type="InterPro" id="IPR011010">
    <property type="entry name" value="DNA_brk_join_enz"/>
</dbReference>
<evidence type="ECO:0000313" key="9">
    <source>
        <dbReference type="Proteomes" id="UP000425960"/>
    </source>
</evidence>
<dbReference type="EMBL" id="AP021876">
    <property type="protein sequence ID" value="BBO81153.1"/>
    <property type="molecule type" value="Genomic_DNA"/>
</dbReference>
<reference evidence="8 9" key="1">
    <citation type="submission" date="2019-11" db="EMBL/GenBank/DDBJ databases">
        <title>Comparative genomics of hydrocarbon-degrading Desulfosarcina strains.</title>
        <authorList>
            <person name="Watanabe M."/>
            <person name="Kojima H."/>
            <person name="Fukui M."/>
        </authorList>
    </citation>
    <scope>NUCLEOTIDE SEQUENCE [LARGE SCALE GENOMIC DNA]</scope>
    <source>
        <strain evidence="8 9">28bB2T</strain>
    </source>
</reference>
<feature type="domain" description="Tyr recombinase" evidence="6">
    <location>
        <begin position="124"/>
        <end position="241"/>
    </location>
</feature>
<dbReference type="Gene3D" id="1.10.150.130">
    <property type="match status" value="1"/>
</dbReference>
<dbReference type="InterPro" id="IPR004107">
    <property type="entry name" value="Integrase_SAM-like_N"/>
</dbReference>
<dbReference type="AlphaFoldDB" id="A0A5K7ZRC6"/>
<keyword evidence="4" id="KW-0233">DNA recombination</keyword>
<evidence type="ECO:0000259" key="6">
    <source>
        <dbReference type="PROSITE" id="PS51898"/>
    </source>
</evidence>
<evidence type="ECO:0008006" key="10">
    <source>
        <dbReference type="Google" id="ProtNLM"/>
    </source>
</evidence>
<keyword evidence="3 5" id="KW-0238">DNA-binding</keyword>
<evidence type="ECO:0000259" key="7">
    <source>
        <dbReference type="PROSITE" id="PS51900"/>
    </source>
</evidence>
<evidence type="ECO:0000256" key="2">
    <source>
        <dbReference type="ARBA" id="ARBA00022908"/>
    </source>
</evidence>
<dbReference type="Pfam" id="PF02899">
    <property type="entry name" value="Phage_int_SAM_1"/>
    <property type="match status" value="1"/>
</dbReference>
<feature type="domain" description="Core-binding (CB)" evidence="7">
    <location>
        <begin position="7"/>
        <end position="100"/>
    </location>
</feature>
<dbReference type="PROSITE" id="PS51900">
    <property type="entry name" value="CB"/>
    <property type="match status" value="1"/>
</dbReference>
<dbReference type="SUPFAM" id="SSF56349">
    <property type="entry name" value="DNA breaking-rejoining enzymes"/>
    <property type="match status" value="1"/>
</dbReference>
<dbReference type="InterPro" id="IPR044068">
    <property type="entry name" value="CB"/>
</dbReference>
<sequence>MTMHPPNSLARNLRTFFSTHLPNLKGFSRHTVLSYRDSFILLLRFVSQFHGRAVVELDFDQLGPTEIIAFLEHLEDSRRNTVSTRNVRLAAIHAFFRYAAQSHPDRLEQCQRVLAIPFKRSAPRPIEYLEYEEIQAVLNTADRSTLDGRRDYALMATLFNTGARVQEIVDIRATDLQLAQPFHVRLLGKGRKERVCPLWSETADVLRTYCAERQIDLRKSTPVFTNRNGKALTRFGVRYIL</sequence>